<sequence length="183" mass="19052">MTTDSLQHALHAAATGQPLLGHLAVFLASGLIAVLAAGFAALVWVYRGVLTRALAVRLVVSGALAVLLALLTGHLIHDPRPFIVDHYTPLAHASVDNGFPSDHTLVAALLAGWVAWLARRWVPVFVLGVLAVLLGRLAIGAHHTLDVVGSVLIAGVALGIAAALPLKGEWLTPLIARRPLTTA</sequence>
<feature type="domain" description="Phosphatidic acid phosphatase type 2/haloperoxidase" evidence="2">
    <location>
        <begin position="56"/>
        <end position="167"/>
    </location>
</feature>
<keyword evidence="1" id="KW-0812">Transmembrane</keyword>
<protein>
    <submittedName>
        <fullName evidence="4">Undecaprenyl-diphosphatase</fullName>
        <ecNumber evidence="4">3.6.1.27</ecNumber>
    </submittedName>
</protein>
<evidence type="ECO:0000259" key="2">
    <source>
        <dbReference type="SMART" id="SM00014"/>
    </source>
</evidence>
<reference evidence="3" key="1">
    <citation type="journal article" date="2014" name="Int. J. Syst. Evol. Microbiol.">
        <title>Complete genome of a new Firmicutes species belonging to the dominant human colonic microbiota ('Ruminococcus bicirculans') reveals two chromosomes and a selective capacity to utilize plant glucans.</title>
        <authorList>
            <consortium name="NISC Comparative Sequencing Program"/>
            <person name="Wegmann U."/>
            <person name="Louis P."/>
            <person name="Goesmann A."/>
            <person name="Henrissat B."/>
            <person name="Duncan S.H."/>
            <person name="Flint H.J."/>
        </authorList>
    </citation>
    <scope>NUCLEOTIDE SEQUENCE</scope>
    <source>
        <strain evidence="3">CGMCC 1.18437</strain>
    </source>
</reference>
<feature type="transmembrane region" description="Helical" evidence="1">
    <location>
        <begin position="20"/>
        <end position="46"/>
    </location>
</feature>
<name>A0A7W8NQG0_9DEIO</name>
<dbReference type="InterPro" id="IPR036938">
    <property type="entry name" value="PAP2/HPO_sf"/>
</dbReference>
<gene>
    <name evidence="3" type="ORF">GCM10017781_44160</name>
    <name evidence="4" type="ORF">HNQ07_004519</name>
</gene>
<evidence type="ECO:0000313" key="6">
    <source>
        <dbReference type="Proteomes" id="UP000619376"/>
    </source>
</evidence>
<reference evidence="6" key="2">
    <citation type="journal article" date="2019" name="Int. J. Syst. Evol. Microbiol.">
        <title>The Global Catalogue of Microorganisms (GCM) 10K type strain sequencing project: providing services to taxonomists for standard genome sequencing and annotation.</title>
        <authorList>
            <consortium name="The Broad Institute Genomics Platform"/>
            <consortium name="The Broad Institute Genome Sequencing Center for Infectious Disease"/>
            <person name="Wu L."/>
            <person name="Ma J."/>
        </authorList>
    </citation>
    <scope>NUCLEOTIDE SEQUENCE [LARGE SCALE GENOMIC DNA]</scope>
    <source>
        <strain evidence="6">CGMCC 1.18437</strain>
    </source>
</reference>
<dbReference type="SUPFAM" id="SSF48317">
    <property type="entry name" value="Acid phosphatase/Vanadium-dependent haloperoxidase"/>
    <property type="match status" value="1"/>
</dbReference>
<feature type="transmembrane region" description="Helical" evidence="1">
    <location>
        <begin position="124"/>
        <end position="141"/>
    </location>
</feature>
<dbReference type="InterPro" id="IPR000326">
    <property type="entry name" value="PAP2/HPO"/>
</dbReference>
<accession>A0A7W8NQG0</accession>
<dbReference type="PANTHER" id="PTHR14969:SF13">
    <property type="entry name" value="AT30094P"/>
    <property type="match status" value="1"/>
</dbReference>
<keyword evidence="4" id="KW-0378">Hydrolase</keyword>
<reference evidence="3" key="4">
    <citation type="submission" date="2024-05" db="EMBL/GenBank/DDBJ databases">
        <authorList>
            <person name="Sun Q."/>
            <person name="Zhou Y."/>
        </authorList>
    </citation>
    <scope>NUCLEOTIDE SEQUENCE</scope>
    <source>
        <strain evidence="3">CGMCC 1.18437</strain>
    </source>
</reference>
<reference evidence="4 5" key="3">
    <citation type="submission" date="2020-08" db="EMBL/GenBank/DDBJ databases">
        <title>Genomic Encyclopedia of Type Strains, Phase IV (KMG-IV): sequencing the most valuable type-strain genomes for metagenomic binning, comparative biology and taxonomic classification.</title>
        <authorList>
            <person name="Goeker M."/>
        </authorList>
    </citation>
    <scope>NUCLEOTIDE SEQUENCE [LARGE SCALE GENOMIC DNA]</scope>
    <source>
        <strain evidence="4 5">DSM 27521</strain>
    </source>
</reference>
<feature type="transmembrane region" description="Helical" evidence="1">
    <location>
        <begin position="147"/>
        <end position="166"/>
    </location>
</feature>
<organism evidence="4 5">
    <name type="scientific">Deinococcus metalli</name>
    <dbReference type="NCBI Taxonomy" id="1141878"/>
    <lineage>
        <taxon>Bacteria</taxon>
        <taxon>Thermotogati</taxon>
        <taxon>Deinococcota</taxon>
        <taxon>Deinococci</taxon>
        <taxon>Deinococcales</taxon>
        <taxon>Deinococcaceae</taxon>
        <taxon>Deinococcus</taxon>
    </lineage>
</organism>
<evidence type="ECO:0000313" key="5">
    <source>
        <dbReference type="Proteomes" id="UP000539473"/>
    </source>
</evidence>
<dbReference type="Proteomes" id="UP000619376">
    <property type="component" value="Unassembled WGS sequence"/>
</dbReference>
<dbReference type="RefSeq" id="WP_184115943.1">
    <property type="nucleotide sequence ID" value="NZ_BNAJ01000018.1"/>
</dbReference>
<dbReference type="EMBL" id="JACHFK010000018">
    <property type="protein sequence ID" value="MBB5379009.1"/>
    <property type="molecule type" value="Genomic_DNA"/>
</dbReference>
<dbReference type="SMART" id="SM00014">
    <property type="entry name" value="acidPPc"/>
    <property type="match status" value="1"/>
</dbReference>
<dbReference type="Pfam" id="PF01569">
    <property type="entry name" value="PAP2"/>
    <property type="match status" value="1"/>
</dbReference>
<feature type="transmembrane region" description="Helical" evidence="1">
    <location>
        <begin position="58"/>
        <end position="77"/>
    </location>
</feature>
<dbReference type="AlphaFoldDB" id="A0A7W8NQG0"/>
<dbReference type="EMBL" id="BNAJ01000018">
    <property type="protein sequence ID" value="GHF63385.1"/>
    <property type="molecule type" value="Genomic_DNA"/>
</dbReference>
<dbReference type="EC" id="3.6.1.27" evidence="4"/>
<evidence type="ECO:0000256" key="1">
    <source>
        <dbReference type="SAM" id="Phobius"/>
    </source>
</evidence>
<evidence type="ECO:0000313" key="3">
    <source>
        <dbReference type="EMBL" id="GHF63385.1"/>
    </source>
</evidence>
<dbReference type="PANTHER" id="PTHR14969">
    <property type="entry name" value="SPHINGOSINE-1-PHOSPHATE PHOSPHOHYDROLASE"/>
    <property type="match status" value="1"/>
</dbReference>
<keyword evidence="1" id="KW-1133">Transmembrane helix</keyword>
<proteinExistence type="predicted"/>
<keyword evidence="1" id="KW-0472">Membrane</keyword>
<dbReference type="GO" id="GO:0050380">
    <property type="term" value="F:undecaprenyl-diphosphatase activity"/>
    <property type="evidence" value="ECO:0007669"/>
    <property type="project" value="UniProtKB-EC"/>
</dbReference>
<dbReference type="Proteomes" id="UP000539473">
    <property type="component" value="Unassembled WGS sequence"/>
</dbReference>
<comment type="caution">
    <text evidence="4">The sequence shown here is derived from an EMBL/GenBank/DDBJ whole genome shotgun (WGS) entry which is preliminary data.</text>
</comment>
<dbReference type="Gene3D" id="1.20.144.10">
    <property type="entry name" value="Phosphatidic acid phosphatase type 2/haloperoxidase"/>
    <property type="match status" value="1"/>
</dbReference>
<evidence type="ECO:0000313" key="4">
    <source>
        <dbReference type="EMBL" id="MBB5379009.1"/>
    </source>
</evidence>
<keyword evidence="6" id="KW-1185">Reference proteome</keyword>